<evidence type="ECO:0000313" key="2">
    <source>
        <dbReference type="EMBL" id="EEX74781.1"/>
    </source>
</evidence>
<dbReference type="InterPro" id="IPR009045">
    <property type="entry name" value="Zn_M74/Hedgehog-like"/>
</dbReference>
<dbReference type="AlphaFoldDB" id="C9MWB5"/>
<comment type="caution">
    <text evidence="2">The sequence shown here is derived from an EMBL/GenBank/DDBJ whole genome shotgun (WGS) entry which is preliminary data.</text>
</comment>
<dbReference type="Pfam" id="PF13539">
    <property type="entry name" value="Peptidase_M15_4"/>
    <property type="match status" value="1"/>
</dbReference>
<dbReference type="RefSeq" id="WP_006804173.1">
    <property type="nucleotide sequence ID" value="NZ_GG700632.1"/>
</dbReference>
<protein>
    <recommendedName>
        <fullName evidence="1">Peptidase M15C domain-containing protein</fullName>
    </recommendedName>
</protein>
<dbReference type="SUPFAM" id="SSF55166">
    <property type="entry name" value="Hedgehog/DD-peptidase"/>
    <property type="match status" value="1"/>
</dbReference>
<dbReference type="Proteomes" id="UP000006233">
    <property type="component" value="Unassembled WGS sequence"/>
</dbReference>
<dbReference type="InterPro" id="IPR039561">
    <property type="entry name" value="Peptidase_M15C"/>
</dbReference>
<reference evidence="2 3" key="1">
    <citation type="submission" date="2009-09" db="EMBL/GenBank/DDBJ databases">
        <authorList>
            <person name="Weinstock G."/>
            <person name="Sodergren E."/>
            <person name="Clifton S."/>
            <person name="Fulton L."/>
            <person name="Fulton B."/>
            <person name="Courtney L."/>
            <person name="Fronick C."/>
            <person name="Harrison M."/>
            <person name="Strong C."/>
            <person name="Farmer C."/>
            <person name="Delahaunty K."/>
            <person name="Markovic C."/>
            <person name="Hall O."/>
            <person name="Minx P."/>
            <person name="Tomlinson C."/>
            <person name="Mitreva M."/>
            <person name="Nelson J."/>
            <person name="Hou S."/>
            <person name="Wollam A."/>
            <person name="Pepin K.H."/>
            <person name="Johnson M."/>
            <person name="Bhonagiri V."/>
            <person name="Nash W.E."/>
            <person name="Warren W."/>
            <person name="Chinwalla A."/>
            <person name="Mardis E.R."/>
            <person name="Wilson R.K."/>
        </authorList>
    </citation>
    <scope>NUCLEOTIDE SEQUENCE [LARGE SCALE GENOMIC DNA]</scope>
    <source>
        <strain evidence="2 3">F0254</strain>
    </source>
</reference>
<dbReference type="STRING" id="634994.GCWU000323_00836"/>
<name>C9MWB5_9FUSO</name>
<dbReference type="HOGENOM" id="CLU_1303632_0_0_0"/>
<proteinExistence type="predicted"/>
<dbReference type="EMBL" id="ACVB02000008">
    <property type="protein sequence ID" value="EEX74781.1"/>
    <property type="molecule type" value="Genomic_DNA"/>
</dbReference>
<dbReference type="GO" id="GO:0008233">
    <property type="term" value="F:peptidase activity"/>
    <property type="evidence" value="ECO:0007669"/>
    <property type="project" value="InterPro"/>
</dbReference>
<feature type="domain" description="Peptidase M15C" evidence="1">
    <location>
        <begin position="156"/>
        <end position="225"/>
    </location>
</feature>
<sequence length="230" mass="26776">MIKKVYKFIIKLKIKEWYIIMNKINFKNGIRRFALLTALILSATAISTANNIYENLYSFRSKRKVENPDPDSELKQKVKDRIRDVSTRAEAESRLVWVELPVWRLKDGKKVSDTEKIQVLDVLADEVKEIFHEIHKGKEKFPIKRLIGYSWRGSFKSLHSTGRAIDLNPEENPQVNSNGKAIVGKSWEPNSNPYSIKPDGDVVRAFTKRGWVWGANFRTRDYMHFGFAEM</sequence>
<accession>C9MWB5</accession>
<evidence type="ECO:0000313" key="3">
    <source>
        <dbReference type="Proteomes" id="UP000006233"/>
    </source>
</evidence>
<dbReference type="eggNOG" id="COG2247">
    <property type="taxonomic scope" value="Bacteria"/>
</dbReference>
<gene>
    <name evidence="2" type="ORF">GCWU000323_00836</name>
</gene>
<evidence type="ECO:0000259" key="1">
    <source>
        <dbReference type="Pfam" id="PF13539"/>
    </source>
</evidence>
<dbReference type="Gene3D" id="3.30.1380.10">
    <property type="match status" value="1"/>
</dbReference>
<organism evidence="2 3">
    <name type="scientific">Leptotrichia hofstadii F0254</name>
    <dbReference type="NCBI Taxonomy" id="634994"/>
    <lineage>
        <taxon>Bacteria</taxon>
        <taxon>Fusobacteriati</taxon>
        <taxon>Fusobacteriota</taxon>
        <taxon>Fusobacteriia</taxon>
        <taxon>Fusobacteriales</taxon>
        <taxon>Leptotrichiaceae</taxon>
        <taxon>Leptotrichia</taxon>
    </lineage>
</organism>